<evidence type="ECO:0000256" key="2">
    <source>
        <dbReference type="ARBA" id="ARBA00022801"/>
    </source>
</evidence>
<dbReference type="Gene3D" id="3.90.79.10">
    <property type="entry name" value="Nucleoside Triphosphate Pyrophosphohydrolase"/>
    <property type="match status" value="1"/>
</dbReference>
<dbReference type="CDD" id="cd03424">
    <property type="entry name" value="NUDIX_ADPRase_Nudt5_UGPPase_Nudt14"/>
    <property type="match status" value="1"/>
</dbReference>
<dbReference type="GO" id="GO:0016787">
    <property type="term" value="F:hydrolase activity"/>
    <property type="evidence" value="ECO:0007669"/>
    <property type="project" value="UniProtKB-KW"/>
</dbReference>
<comment type="caution">
    <text evidence="4">The sequence shown here is derived from an EMBL/GenBank/DDBJ whole genome shotgun (WGS) entry which is preliminary data.</text>
</comment>
<evidence type="ECO:0000313" key="5">
    <source>
        <dbReference type="Proteomes" id="UP000051296"/>
    </source>
</evidence>
<dbReference type="InParanoid" id="A0A0R2FTS8"/>
<accession>A0A0R2FTS8</accession>
<name>A0A0R2FTS8_9LACO</name>
<protein>
    <submittedName>
        <fullName evidence="4">Adp-ribose diphosphatase</fullName>
    </submittedName>
</protein>
<dbReference type="GO" id="GO:0006753">
    <property type="term" value="P:nucleoside phosphate metabolic process"/>
    <property type="evidence" value="ECO:0007669"/>
    <property type="project" value="TreeGrafter"/>
</dbReference>
<sequence>MDDQAAYEERVVQEDVRYDGHIIRVVEQTVALPDGRRAKRDIVKHSGAVAILAITQDDRMILEKQWRASVQAMTLEIPAGKIDQRDQSPEDAVVRELNEETRMKAGKLEKIAGFYTSIGFSNEYMDLYLATDLTPVATALPQDDDEAITLSYYTFEEMRALYQSGELKDAKTLMAYFYWQTMQ</sequence>
<dbReference type="AlphaFoldDB" id="A0A0R2FTS8"/>
<evidence type="ECO:0000259" key="3">
    <source>
        <dbReference type="PROSITE" id="PS51462"/>
    </source>
</evidence>
<dbReference type="EMBL" id="JQAX01000003">
    <property type="protein sequence ID" value="KRN31793.1"/>
    <property type="molecule type" value="Genomic_DNA"/>
</dbReference>
<evidence type="ECO:0000313" key="4">
    <source>
        <dbReference type="EMBL" id="KRN31793.1"/>
    </source>
</evidence>
<dbReference type="eggNOG" id="COG0494">
    <property type="taxonomic scope" value="Bacteria"/>
</dbReference>
<comment type="cofactor">
    <cofactor evidence="1">
        <name>Mg(2+)</name>
        <dbReference type="ChEBI" id="CHEBI:18420"/>
    </cofactor>
</comment>
<keyword evidence="5" id="KW-1185">Reference proteome</keyword>
<proteinExistence type="predicted"/>
<dbReference type="OrthoDB" id="9806150at2"/>
<organism evidence="4 5">
    <name type="scientific">Weissella halotolerans DSM 20190</name>
    <dbReference type="NCBI Taxonomy" id="1123500"/>
    <lineage>
        <taxon>Bacteria</taxon>
        <taxon>Bacillati</taxon>
        <taxon>Bacillota</taxon>
        <taxon>Bacilli</taxon>
        <taxon>Lactobacillales</taxon>
        <taxon>Lactobacillaceae</taxon>
        <taxon>Weissella</taxon>
    </lineage>
</organism>
<dbReference type="PATRIC" id="fig|1123500.6.peg.1055"/>
<gene>
    <name evidence="4" type="ORF">IV68_GL001051</name>
</gene>
<dbReference type="Pfam" id="PF00293">
    <property type="entry name" value="NUDIX"/>
    <property type="match status" value="1"/>
</dbReference>
<dbReference type="RefSeq" id="WP_022791705.1">
    <property type="nucleotide sequence ID" value="NZ_ATUU01000003.1"/>
</dbReference>
<feature type="domain" description="Nudix hydrolase" evidence="3">
    <location>
        <begin position="43"/>
        <end position="175"/>
    </location>
</feature>
<dbReference type="Proteomes" id="UP000051296">
    <property type="component" value="Unassembled WGS sequence"/>
</dbReference>
<dbReference type="InterPro" id="IPR000086">
    <property type="entry name" value="NUDIX_hydrolase_dom"/>
</dbReference>
<reference evidence="4 5" key="1">
    <citation type="journal article" date="2015" name="Genome Announc.">
        <title>Expanding the biotechnology potential of lactobacilli through comparative genomics of 213 strains and associated genera.</title>
        <authorList>
            <person name="Sun Z."/>
            <person name="Harris H.M."/>
            <person name="McCann A."/>
            <person name="Guo C."/>
            <person name="Argimon S."/>
            <person name="Zhang W."/>
            <person name="Yang X."/>
            <person name="Jeffery I.B."/>
            <person name="Cooney J.C."/>
            <person name="Kagawa T.F."/>
            <person name="Liu W."/>
            <person name="Song Y."/>
            <person name="Salvetti E."/>
            <person name="Wrobel A."/>
            <person name="Rasinkangas P."/>
            <person name="Parkhill J."/>
            <person name="Rea M.C."/>
            <person name="O'Sullivan O."/>
            <person name="Ritari J."/>
            <person name="Douillard F.P."/>
            <person name="Paul Ross R."/>
            <person name="Yang R."/>
            <person name="Briner A.E."/>
            <person name="Felis G.E."/>
            <person name="de Vos W.M."/>
            <person name="Barrangou R."/>
            <person name="Klaenhammer T.R."/>
            <person name="Caufield P.W."/>
            <person name="Cui Y."/>
            <person name="Zhang H."/>
            <person name="O'Toole P.W."/>
        </authorList>
    </citation>
    <scope>NUCLEOTIDE SEQUENCE [LARGE SCALE GENOMIC DNA]</scope>
    <source>
        <strain evidence="4 5">DSM 20190</strain>
    </source>
</reference>
<keyword evidence="2" id="KW-0378">Hydrolase</keyword>
<dbReference type="PROSITE" id="PS51462">
    <property type="entry name" value="NUDIX"/>
    <property type="match status" value="1"/>
</dbReference>
<dbReference type="FunCoup" id="A0A0R2FTS8">
    <property type="interactions" value="266"/>
</dbReference>
<dbReference type="PANTHER" id="PTHR11839">
    <property type="entry name" value="UDP/ADP-SUGAR PYROPHOSPHATASE"/>
    <property type="match status" value="1"/>
</dbReference>
<dbReference type="GO" id="GO:0019693">
    <property type="term" value="P:ribose phosphate metabolic process"/>
    <property type="evidence" value="ECO:0007669"/>
    <property type="project" value="TreeGrafter"/>
</dbReference>
<evidence type="ECO:0000256" key="1">
    <source>
        <dbReference type="ARBA" id="ARBA00001946"/>
    </source>
</evidence>
<dbReference type="InterPro" id="IPR015797">
    <property type="entry name" value="NUDIX_hydrolase-like_dom_sf"/>
</dbReference>
<dbReference type="PANTHER" id="PTHR11839:SF18">
    <property type="entry name" value="NUDIX HYDROLASE DOMAIN-CONTAINING PROTEIN"/>
    <property type="match status" value="1"/>
</dbReference>
<dbReference type="GO" id="GO:0005829">
    <property type="term" value="C:cytosol"/>
    <property type="evidence" value="ECO:0007669"/>
    <property type="project" value="TreeGrafter"/>
</dbReference>
<dbReference type="STRING" id="1123500.GCA_000420365_00948"/>
<dbReference type="SUPFAM" id="SSF55811">
    <property type="entry name" value="Nudix"/>
    <property type="match status" value="1"/>
</dbReference>